<accession>A0A0P6YTI5</accession>
<protein>
    <recommendedName>
        <fullName evidence="4">DUF3592 domain-containing protein</fullName>
    </recommendedName>
</protein>
<dbReference type="RefSeq" id="WP_054534842.1">
    <property type="nucleotide sequence ID" value="NZ_LGKP01000021.1"/>
</dbReference>
<keyword evidence="3" id="KW-1185">Reference proteome</keyword>
<organism evidence="2 3">
    <name type="scientific">Herpetosiphon geysericola</name>
    <dbReference type="NCBI Taxonomy" id="70996"/>
    <lineage>
        <taxon>Bacteria</taxon>
        <taxon>Bacillati</taxon>
        <taxon>Chloroflexota</taxon>
        <taxon>Chloroflexia</taxon>
        <taxon>Herpetosiphonales</taxon>
        <taxon>Herpetosiphonaceae</taxon>
        <taxon>Herpetosiphon</taxon>
    </lineage>
</organism>
<keyword evidence="1" id="KW-1133">Transmembrane helix</keyword>
<name>A0A0P6YTI5_9CHLR</name>
<gene>
    <name evidence="2" type="ORF">SE18_12785</name>
</gene>
<feature type="transmembrane region" description="Helical" evidence="1">
    <location>
        <begin position="12"/>
        <end position="32"/>
    </location>
</feature>
<evidence type="ECO:0000313" key="3">
    <source>
        <dbReference type="Proteomes" id="UP000050277"/>
    </source>
</evidence>
<keyword evidence="1" id="KW-0472">Membrane</keyword>
<keyword evidence="1" id="KW-0812">Transmembrane</keyword>
<evidence type="ECO:0000313" key="2">
    <source>
        <dbReference type="EMBL" id="KPL86823.1"/>
    </source>
</evidence>
<reference evidence="2 3" key="1">
    <citation type="submission" date="2015-07" db="EMBL/GenBank/DDBJ databases">
        <title>Whole genome sequence of Herpetosiphon geysericola DSM 7119.</title>
        <authorList>
            <person name="Hemp J."/>
            <person name="Ward L.M."/>
            <person name="Pace L.A."/>
            <person name="Fischer W.W."/>
        </authorList>
    </citation>
    <scope>NUCLEOTIDE SEQUENCE [LARGE SCALE GENOMIC DNA]</scope>
    <source>
        <strain evidence="2 3">DSM 7119</strain>
    </source>
</reference>
<dbReference type="AlphaFoldDB" id="A0A0P6YTI5"/>
<comment type="caution">
    <text evidence="2">The sequence shown here is derived from an EMBL/GenBank/DDBJ whole genome shotgun (WGS) entry which is preliminary data.</text>
</comment>
<evidence type="ECO:0008006" key="4">
    <source>
        <dbReference type="Google" id="ProtNLM"/>
    </source>
</evidence>
<dbReference type="Proteomes" id="UP000050277">
    <property type="component" value="Unassembled WGS sequence"/>
</dbReference>
<dbReference type="OrthoDB" id="9814608at2"/>
<dbReference type="EMBL" id="LGKP01000021">
    <property type="protein sequence ID" value="KPL86823.1"/>
    <property type="molecule type" value="Genomic_DNA"/>
</dbReference>
<proteinExistence type="predicted"/>
<sequence>MGSSQTAGRLMLAMLGTIIGYLIFNIGSIFVIDPRKYPTFFIVVTVLGCVGFGIGIYVATRWALKPPRYREAEKIGLLVQGRIVDVAPTGWKHRRARGFSNRITEREYRLQVEINQPNQPTRQVTLYRYLHNAQTPRRNQYLSLKVHPRYPDVVVLATPATE</sequence>
<feature type="transmembrane region" description="Helical" evidence="1">
    <location>
        <begin position="38"/>
        <end position="60"/>
    </location>
</feature>
<evidence type="ECO:0000256" key="1">
    <source>
        <dbReference type="SAM" id="Phobius"/>
    </source>
</evidence>